<evidence type="ECO:0000256" key="1">
    <source>
        <dbReference type="SAM" id="Coils"/>
    </source>
</evidence>
<evidence type="ECO:0000313" key="4">
    <source>
        <dbReference type="Proteomes" id="UP001295423"/>
    </source>
</evidence>
<keyword evidence="4" id="KW-1185">Reference proteome</keyword>
<dbReference type="EMBL" id="CAKOGP040001980">
    <property type="protein sequence ID" value="CAJ1958718.1"/>
    <property type="molecule type" value="Genomic_DNA"/>
</dbReference>
<comment type="caution">
    <text evidence="3">The sequence shown here is derived from an EMBL/GenBank/DDBJ whole genome shotgun (WGS) entry which is preliminary data.</text>
</comment>
<keyword evidence="1" id="KW-0175">Coiled coil</keyword>
<evidence type="ECO:0000256" key="2">
    <source>
        <dbReference type="SAM" id="MobiDB-lite"/>
    </source>
</evidence>
<evidence type="ECO:0000313" key="3">
    <source>
        <dbReference type="EMBL" id="CAJ1958718.1"/>
    </source>
</evidence>
<feature type="coiled-coil region" evidence="1">
    <location>
        <begin position="150"/>
        <end position="261"/>
    </location>
</feature>
<organism evidence="3 4">
    <name type="scientific">Cylindrotheca closterium</name>
    <dbReference type="NCBI Taxonomy" id="2856"/>
    <lineage>
        <taxon>Eukaryota</taxon>
        <taxon>Sar</taxon>
        <taxon>Stramenopiles</taxon>
        <taxon>Ochrophyta</taxon>
        <taxon>Bacillariophyta</taxon>
        <taxon>Bacillariophyceae</taxon>
        <taxon>Bacillariophycidae</taxon>
        <taxon>Bacillariales</taxon>
        <taxon>Bacillariaceae</taxon>
        <taxon>Cylindrotheca</taxon>
    </lineage>
</organism>
<dbReference type="AlphaFoldDB" id="A0AAD2JK96"/>
<accession>A0AAD2JK96</accession>
<feature type="region of interest" description="Disordered" evidence="2">
    <location>
        <begin position="57"/>
        <end position="89"/>
    </location>
</feature>
<gene>
    <name evidence="3" type="ORF">CYCCA115_LOCUS17316</name>
</gene>
<name>A0AAD2JK96_9STRA</name>
<dbReference type="Proteomes" id="UP001295423">
    <property type="component" value="Unassembled WGS sequence"/>
</dbReference>
<sequence length="342" mass="38608">MAYNCVRFVEKQDAEATPTVSNSGITNPDHEITNTCNAVTLSSSSTLSQDGNINAARRGTKRPFNETNAVNLDDTDDSNTSASPFRDRVGPSDHDMVKYLLDICESDPNFKHVFLFQLYPERTNLDQSLAEATAATRNTEKQLGATMSENEMLQKSNEENEQRIAELEAKLVSSQRREEELKSSIMEELKSALSLRTNLEKSLAESTRATQNAEKQLEATMSENERLKGNEQRIAELEAKLDSIKEDHQAALSRNRRLRTNNGALRTSNEQNEHTISGLEAKIGREKDLEEISKHYEDAYKSMAEKNGVLEGQLQAVKDWFENEARLRQQLEDQIEAIRRAP</sequence>
<protein>
    <submittedName>
        <fullName evidence="3">Uncharacterized protein</fullName>
    </submittedName>
</protein>
<proteinExistence type="predicted"/>
<reference evidence="3" key="1">
    <citation type="submission" date="2023-08" db="EMBL/GenBank/DDBJ databases">
        <authorList>
            <person name="Audoor S."/>
            <person name="Bilcke G."/>
        </authorList>
    </citation>
    <scope>NUCLEOTIDE SEQUENCE</scope>
</reference>